<dbReference type="InterPro" id="IPR014352">
    <property type="entry name" value="FERM/acyl-CoA-bd_prot_sf"/>
</dbReference>
<dbReference type="SUPFAM" id="SSF50729">
    <property type="entry name" value="PH domain-like"/>
    <property type="match status" value="1"/>
</dbReference>
<dbReference type="GeneID" id="106177057"/>
<dbReference type="SMART" id="SM01196">
    <property type="entry name" value="FERM_C"/>
    <property type="match status" value="1"/>
</dbReference>
<feature type="compositionally biased region" description="Polar residues" evidence="8">
    <location>
        <begin position="569"/>
        <end position="586"/>
    </location>
</feature>
<dbReference type="STRING" id="7574.A0A1S3JYQ2"/>
<dbReference type="InterPro" id="IPR019747">
    <property type="entry name" value="FERM_CS"/>
</dbReference>
<evidence type="ECO:0000256" key="5">
    <source>
        <dbReference type="ARBA" id="ARBA00022801"/>
    </source>
</evidence>
<comment type="similarity">
    <text evidence="2">Belongs to the protein-tyrosine phosphatase family. Non-receptor class subfamily.</text>
</comment>
<evidence type="ECO:0000256" key="1">
    <source>
        <dbReference type="ARBA" id="ARBA00004245"/>
    </source>
</evidence>
<feature type="compositionally biased region" description="Low complexity" evidence="8">
    <location>
        <begin position="876"/>
        <end position="888"/>
    </location>
</feature>
<dbReference type="Pfam" id="PF09379">
    <property type="entry name" value="FERM_N"/>
    <property type="match status" value="1"/>
</dbReference>
<dbReference type="SMART" id="SM00404">
    <property type="entry name" value="PTPc_motif"/>
    <property type="match status" value="1"/>
</dbReference>
<dbReference type="SUPFAM" id="SSF47031">
    <property type="entry name" value="Second domain of FERM"/>
    <property type="match status" value="1"/>
</dbReference>
<dbReference type="InterPro" id="IPR035963">
    <property type="entry name" value="FERM_2"/>
</dbReference>
<dbReference type="AlphaFoldDB" id="A0A1S3JYQ2"/>
<dbReference type="InterPro" id="IPR016130">
    <property type="entry name" value="Tyr_Pase_AS"/>
</dbReference>
<dbReference type="Gene3D" id="1.20.80.10">
    <property type="match status" value="1"/>
</dbReference>
<feature type="compositionally biased region" description="Basic and acidic residues" evidence="8">
    <location>
        <begin position="947"/>
        <end position="958"/>
    </location>
</feature>
<dbReference type="OrthoDB" id="5854685at2759"/>
<dbReference type="PROSITE" id="PS50057">
    <property type="entry name" value="FERM_3"/>
    <property type="match status" value="1"/>
</dbReference>
<evidence type="ECO:0000256" key="4">
    <source>
        <dbReference type="ARBA" id="ARBA00022490"/>
    </source>
</evidence>
<organism evidence="12 13">
    <name type="scientific">Lingula anatina</name>
    <name type="common">Brachiopod</name>
    <name type="synonym">Lingula unguis</name>
    <dbReference type="NCBI Taxonomy" id="7574"/>
    <lineage>
        <taxon>Eukaryota</taxon>
        <taxon>Metazoa</taxon>
        <taxon>Spiralia</taxon>
        <taxon>Lophotrochozoa</taxon>
        <taxon>Brachiopoda</taxon>
        <taxon>Linguliformea</taxon>
        <taxon>Lingulata</taxon>
        <taxon>Lingulida</taxon>
        <taxon>Linguloidea</taxon>
        <taxon>Lingulidae</taxon>
        <taxon>Lingula</taxon>
    </lineage>
</organism>
<evidence type="ECO:0000256" key="3">
    <source>
        <dbReference type="ARBA" id="ARBA00013064"/>
    </source>
</evidence>
<keyword evidence="6" id="KW-0904">Protein phosphatase</keyword>
<feature type="region of interest" description="Disordered" evidence="8">
    <location>
        <begin position="699"/>
        <end position="789"/>
    </location>
</feature>
<dbReference type="PANTHER" id="PTHR45706">
    <property type="entry name" value="TYROSINE-PROTEIN PHOSPHATASE"/>
    <property type="match status" value="1"/>
</dbReference>
<dbReference type="InterPro" id="IPR018979">
    <property type="entry name" value="FERM_N"/>
</dbReference>
<sequence>MPFKWTLKKTKRYNVSSKNQFVVSVQLLDNTLIECTLTPESLAQECLQSIAQRIELTEGMQYFGLKYLNKQHQFRWVELERPLKKQLDKTALHPLLYFGVVFYVNNSHKIQDEMTRYQFFLQIKNDVIEGRIACAPEQAVLLASYSLQAEFGDHDCDRHSQEYLKEYVLLPKHMTTDEHVLVGLTQEVTNAHRSQQGFPPVMAEMEYIKFAQQLDGFGQEYYTAKDDSGKELLLGTSIHGIYVRHKSGELITTYSWEDVKQMSYNKNFFLIHPEKGTKALKYIMEDQDTAKYTWNMCVQLHQFYKVVGPEVKISEATEEKDLFRREIQSIPDIQQSVQQHGKIQDMGNSTQKVVISEELYQHQDSSQSDPMSQMEYFSHSQYSLDQNTEPPTQANGHVMAGNNPYQIPLTQTSQSHLGVSQTSLQDPRQMLLPAYRPSPSYDQVMQQRMLGGNIGDSLVYSHPETMAYSQPEIRTESIYNMQEQYVNLVRGQGHRNGHVVINNGGGGGGGGGERGNVVDRVNSMNMYPAVSTPELNTQGTQPPPYCPPHLVTTDSSYCFKPPPPYPRPSQSTPDLASQTNARTISDSPDLVSRRNINPNAVPAHPPPSYAQYHSFDDLATQVRAGQTCEVSALEQHTLDQNFEDQQNMINIHHGAALVSQTDPQVAAPVVTTEPVAVNHKMYKSFENLADLKFDEVPIEFEDDDDGEGGGEREPPPPDLLEEERKSNASDATFHEHFSEPEEETRPHVRERKSRSKSDPSAVAVPAPAPATAIRHSYHYSDSSQDSTSAIGKSIKAPVFDESIVQQRGRAASVGTGAVKSSAQQTPEKAADKGQDSKAEFTVGSANTAYDSDKESIQCLDVTALDKDDAGGRSHSKSSSIDTTSSGHGALQGGPGPLGDVKRRSKKKTEMDSSEDEDSELKHRSIGPLRLAAMNGLTVSRPTLKAQQNDEARAPKDERRKILENKLEEGQVFVEYEKLPKRKAKSDCSTALKEENTDRNRFKDVVPYEENRVKLKPTKENKTGFINASHIKLKIRKEDFWYIATQAPMAKTAGDFWQLVWEWDVQVISMLTELMEAGKEKCFPYWPDKPNEVQKYGEYEVKFKFANDSLCYVTSNLEVRHVKSKQTKTVWHLQYTDWPDHGCPDDIYGFLSYLDEIESVHRHALGERTDSYRTPILVHCSAGVGRTGVVILTEVMKACLEFNEPVDIPGVLTKIREQRMHMVQTVGQYGFVYKTLIQYLKNSRLI</sequence>
<dbReference type="CDD" id="cd14473">
    <property type="entry name" value="FERM_B-lobe"/>
    <property type="match status" value="1"/>
</dbReference>
<evidence type="ECO:0000256" key="7">
    <source>
        <dbReference type="ARBA" id="ARBA00023212"/>
    </source>
</evidence>
<dbReference type="InterPro" id="IPR003595">
    <property type="entry name" value="Tyr_Pase_cat"/>
</dbReference>
<dbReference type="InterPro" id="IPR029021">
    <property type="entry name" value="Prot-tyrosine_phosphatase-like"/>
</dbReference>
<dbReference type="PROSITE" id="PS50055">
    <property type="entry name" value="TYR_PHOSPHATASE_PTP"/>
    <property type="match status" value="1"/>
</dbReference>
<keyword evidence="7" id="KW-0206">Cytoskeleton</keyword>
<dbReference type="Gene3D" id="2.30.29.30">
    <property type="entry name" value="Pleckstrin-homology domain (PH domain)/Phosphotyrosine-binding domain (PTB)"/>
    <property type="match status" value="1"/>
</dbReference>
<evidence type="ECO:0000259" key="10">
    <source>
        <dbReference type="PROSITE" id="PS50056"/>
    </source>
</evidence>
<evidence type="ECO:0000256" key="6">
    <source>
        <dbReference type="ARBA" id="ARBA00022912"/>
    </source>
</evidence>
<dbReference type="PANTHER" id="PTHR45706:SF1">
    <property type="entry name" value="PEZ, ISOFORM A"/>
    <property type="match status" value="1"/>
</dbReference>
<feature type="region of interest" description="Disordered" evidence="8">
    <location>
        <begin position="557"/>
        <end position="592"/>
    </location>
</feature>
<evidence type="ECO:0000313" key="12">
    <source>
        <dbReference type="Proteomes" id="UP000085678"/>
    </source>
</evidence>
<feature type="domain" description="Tyrosine specific protein phosphatases" evidence="10">
    <location>
        <begin position="1150"/>
        <end position="1229"/>
    </location>
</feature>
<comment type="subcellular location">
    <subcellularLocation>
        <location evidence="1">Cytoplasm</location>
        <location evidence="1">Cytoskeleton</location>
    </subcellularLocation>
</comment>
<dbReference type="RefSeq" id="XP_013415157.1">
    <property type="nucleotide sequence ID" value="XM_013559703.2"/>
</dbReference>
<feature type="compositionally biased region" description="Polar residues" evidence="8">
    <location>
        <begin position="936"/>
        <end position="946"/>
    </location>
</feature>
<dbReference type="Gene3D" id="3.10.20.90">
    <property type="entry name" value="Phosphatidylinositol 3-kinase Catalytic Subunit, Chain A, domain 1"/>
    <property type="match status" value="1"/>
</dbReference>
<dbReference type="InterPro" id="IPR000242">
    <property type="entry name" value="PTP_cat"/>
</dbReference>
<feature type="compositionally biased region" description="Low complexity" evidence="8">
    <location>
        <begin position="779"/>
        <end position="788"/>
    </location>
</feature>
<reference evidence="13 14" key="1">
    <citation type="submission" date="2025-04" db="UniProtKB">
        <authorList>
            <consortium name="RefSeq"/>
        </authorList>
    </citation>
    <scope>IDENTIFICATION</scope>
    <source>
        <tissue evidence="13 14">Gonads</tissue>
    </source>
</reference>
<dbReference type="RefSeq" id="XP_013415158.1">
    <property type="nucleotide sequence ID" value="XM_013559704.2"/>
</dbReference>
<dbReference type="Pfam" id="PF09380">
    <property type="entry name" value="FERM_C"/>
    <property type="match status" value="1"/>
</dbReference>
<feature type="compositionally biased region" description="Basic and acidic residues" evidence="8">
    <location>
        <begin position="828"/>
        <end position="838"/>
    </location>
</feature>
<dbReference type="RefSeq" id="XP_023931578.1">
    <property type="nucleotide sequence ID" value="XM_024075810.1"/>
</dbReference>
<dbReference type="SMART" id="SM00194">
    <property type="entry name" value="PTPc"/>
    <property type="match status" value="1"/>
</dbReference>
<dbReference type="RefSeq" id="XP_013415159.1">
    <property type="nucleotide sequence ID" value="XM_013559705.1"/>
</dbReference>
<gene>
    <name evidence="13 14 15 16 17" type="primary">LOC106177057</name>
</gene>
<keyword evidence="12" id="KW-1185">Reference proteome</keyword>
<protein>
    <recommendedName>
        <fullName evidence="3">protein-tyrosine-phosphatase</fullName>
        <ecNumber evidence="3">3.1.3.48</ecNumber>
    </recommendedName>
</protein>
<dbReference type="FunFam" id="1.20.80.10:FF:000014">
    <property type="entry name" value="Tyrosine-protein phosphatase non-receptor type"/>
    <property type="match status" value="1"/>
</dbReference>
<dbReference type="PROSITE" id="PS50056">
    <property type="entry name" value="TYR_PHOSPHATASE_2"/>
    <property type="match status" value="1"/>
</dbReference>
<dbReference type="InterPro" id="IPR018980">
    <property type="entry name" value="FERM_PH-like_C"/>
</dbReference>
<dbReference type="InterPro" id="IPR000387">
    <property type="entry name" value="Tyr_Pase_dom"/>
</dbReference>
<dbReference type="KEGG" id="lak:106177057"/>
<dbReference type="SUPFAM" id="SSF52799">
    <property type="entry name" value="(Phosphotyrosine protein) phosphatases II"/>
    <property type="match status" value="1"/>
</dbReference>
<evidence type="ECO:0000313" key="15">
    <source>
        <dbReference type="RefSeq" id="XP_013415158.1"/>
    </source>
</evidence>
<dbReference type="GO" id="GO:0005856">
    <property type="term" value="C:cytoskeleton"/>
    <property type="evidence" value="ECO:0007669"/>
    <property type="project" value="UniProtKB-SubCell"/>
</dbReference>
<dbReference type="InterPro" id="IPR019749">
    <property type="entry name" value="Band_41_domain"/>
</dbReference>
<evidence type="ECO:0000256" key="8">
    <source>
        <dbReference type="SAM" id="MobiDB-lite"/>
    </source>
</evidence>
<dbReference type="PRINTS" id="PR00935">
    <property type="entry name" value="BAND41"/>
</dbReference>
<feature type="region of interest" description="Disordered" evidence="8">
    <location>
        <begin position="864"/>
        <end position="958"/>
    </location>
</feature>
<evidence type="ECO:0000259" key="11">
    <source>
        <dbReference type="PROSITE" id="PS50057"/>
    </source>
</evidence>
<dbReference type="Pfam" id="PF00102">
    <property type="entry name" value="Y_phosphatase"/>
    <property type="match status" value="1"/>
</dbReference>
<proteinExistence type="inferred from homology"/>
<dbReference type="InterPro" id="IPR019748">
    <property type="entry name" value="FERM_central"/>
</dbReference>
<accession>A0A1S3JYQ2</accession>
<dbReference type="PROSITE" id="PS00660">
    <property type="entry name" value="FERM_1"/>
    <property type="match status" value="1"/>
</dbReference>
<feature type="compositionally biased region" description="Acidic residues" evidence="8">
    <location>
        <begin position="699"/>
        <end position="708"/>
    </location>
</feature>
<feature type="domain" description="Tyrosine-protein phosphatase" evidence="9">
    <location>
        <begin position="971"/>
        <end position="1238"/>
    </location>
</feature>
<feature type="compositionally biased region" description="Basic and acidic residues" evidence="8">
    <location>
        <begin position="722"/>
        <end position="747"/>
    </location>
</feature>
<dbReference type="InterPro" id="IPR029071">
    <property type="entry name" value="Ubiquitin-like_domsf"/>
</dbReference>
<dbReference type="SUPFAM" id="SSF54236">
    <property type="entry name" value="Ubiquitin-like"/>
    <property type="match status" value="1"/>
</dbReference>
<evidence type="ECO:0000259" key="9">
    <source>
        <dbReference type="PROSITE" id="PS50055"/>
    </source>
</evidence>
<dbReference type="Pfam" id="PF00373">
    <property type="entry name" value="FERM_M"/>
    <property type="match status" value="1"/>
</dbReference>
<dbReference type="InterPro" id="IPR011993">
    <property type="entry name" value="PH-like_dom_sf"/>
</dbReference>
<dbReference type="PRINTS" id="PR00700">
    <property type="entry name" value="PRTYPHPHTASE"/>
</dbReference>
<evidence type="ECO:0000313" key="17">
    <source>
        <dbReference type="RefSeq" id="XP_023931578.1"/>
    </source>
</evidence>
<dbReference type="EC" id="3.1.3.48" evidence="3"/>
<keyword evidence="5" id="KW-0378">Hydrolase</keyword>
<dbReference type="FunFam" id="3.10.20.90:FF:000039">
    <property type="entry name" value="Tyrosine-protein phosphatase non-receptor type"/>
    <property type="match status" value="1"/>
</dbReference>
<dbReference type="RefSeq" id="XP_013415156.1">
    <property type="nucleotide sequence ID" value="XM_013559702.1"/>
</dbReference>
<evidence type="ECO:0000313" key="14">
    <source>
        <dbReference type="RefSeq" id="XP_013415157.1"/>
    </source>
</evidence>
<keyword evidence="4" id="KW-0963">Cytoplasm</keyword>
<evidence type="ECO:0000256" key="2">
    <source>
        <dbReference type="ARBA" id="ARBA00009649"/>
    </source>
</evidence>
<feature type="domain" description="FERM" evidence="11">
    <location>
        <begin position="21"/>
        <end position="308"/>
    </location>
</feature>
<dbReference type="Proteomes" id="UP000085678">
    <property type="component" value="Unplaced"/>
</dbReference>
<dbReference type="GO" id="GO:0004725">
    <property type="term" value="F:protein tyrosine phosphatase activity"/>
    <property type="evidence" value="ECO:0007669"/>
    <property type="project" value="UniProtKB-EC"/>
</dbReference>
<dbReference type="CDD" id="cd17099">
    <property type="entry name" value="FERM_F1_PTPN14_like"/>
    <property type="match status" value="1"/>
</dbReference>
<dbReference type="InterPro" id="IPR000299">
    <property type="entry name" value="FERM_domain"/>
</dbReference>
<dbReference type="PROSITE" id="PS00383">
    <property type="entry name" value="TYR_PHOSPHATASE_1"/>
    <property type="match status" value="1"/>
</dbReference>
<dbReference type="SMART" id="SM00295">
    <property type="entry name" value="B41"/>
    <property type="match status" value="1"/>
</dbReference>
<evidence type="ECO:0000313" key="13">
    <source>
        <dbReference type="RefSeq" id="XP_013415156.1"/>
    </source>
</evidence>
<evidence type="ECO:0000313" key="16">
    <source>
        <dbReference type="RefSeq" id="XP_013415159.1"/>
    </source>
</evidence>
<feature type="region of interest" description="Disordered" evidence="8">
    <location>
        <begin position="806"/>
        <end position="838"/>
    </location>
</feature>
<name>A0A1S3JYQ2_LINAN</name>
<feature type="compositionally biased region" description="Low complexity" evidence="8">
    <location>
        <begin position="759"/>
        <end position="772"/>
    </location>
</feature>
<dbReference type="Gene3D" id="3.90.190.10">
    <property type="entry name" value="Protein tyrosine phosphatase superfamily"/>
    <property type="match status" value="1"/>
</dbReference>